<evidence type="ECO:0000256" key="1">
    <source>
        <dbReference type="SAM" id="MobiDB-lite"/>
    </source>
</evidence>
<reference evidence="2" key="1">
    <citation type="submission" date="2021-01" db="EMBL/GenBank/DDBJ databases">
        <title>Modified the classification status of verrucomicrobia.</title>
        <authorList>
            <person name="Feng X."/>
        </authorList>
    </citation>
    <scope>NUCLEOTIDE SEQUENCE</scope>
    <source>
        <strain evidence="2">KCTC 22041</strain>
    </source>
</reference>
<dbReference type="Proteomes" id="UP000603141">
    <property type="component" value="Unassembled WGS sequence"/>
</dbReference>
<feature type="region of interest" description="Disordered" evidence="1">
    <location>
        <begin position="27"/>
        <end position="61"/>
    </location>
</feature>
<evidence type="ECO:0000313" key="3">
    <source>
        <dbReference type="Proteomes" id="UP000603141"/>
    </source>
</evidence>
<gene>
    <name evidence="2" type="ORF">JIN85_08970</name>
</gene>
<organism evidence="2 3">
    <name type="scientific">Luteolibacter pohnpeiensis</name>
    <dbReference type="NCBI Taxonomy" id="454153"/>
    <lineage>
        <taxon>Bacteria</taxon>
        <taxon>Pseudomonadati</taxon>
        <taxon>Verrucomicrobiota</taxon>
        <taxon>Verrucomicrobiia</taxon>
        <taxon>Verrucomicrobiales</taxon>
        <taxon>Verrucomicrobiaceae</taxon>
        <taxon>Luteolibacter</taxon>
    </lineage>
</organism>
<feature type="compositionally biased region" description="Low complexity" evidence="1">
    <location>
        <begin position="31"/>
        <end position="42"/>
    </location>
</feature>
<proteinExistence type="predicted"/>
<dbReference type="AlphaFoldDB" id="A0A934VQW8"/>
<sequence>MSAIRGTGLAVLICSSNRDWVSKLIAAKQRGQSPSGASSGSGHEQRGHAGEENSDEVMPME</sequence>
<dbReference type="RefSeq" id="WP_234047333.1">
    <property type="nucleotide sequence ID" value="NZ_JAENIJ010000011.1"/>
</dbReference>
<evidence type="ECO:0000313" key="2">
    <source>
        <dbReference type="EMBL" id="MBK1882546.1"/>
    </source>
</evidence>
<name>A0A934VQW8_9BACT</name>
<keyword evidence="3" id="KW-1185">Reference proteome</keyword>
<dbReference type="EMBL" id="JAENIJ010000011">
    <property type="protein sequence ID" value="MBK1882546.1"/>
    <property type="molecule type" value="Genomic_DNA"/>
</dbReference>
<accession>A0A934VQW8</accession>
<comment type="caution">
    <text evidence="2">The sequence shown here is derived from an EMBL/GenBank/DDBJ whole genome shotgun (WGS) entry which is preliminary data.</text>
</comment>
<protein>
    <submittedName>
        <fullName evidence="2">Uncharacterized protein</fullName>
    </submittedName>
</protein>